<dbReference type="InterPro" id="IPR025403">
    <property type="entry name" value="TgpA-like_C"/>
</dbReference>
<sequence length="677" mass="74960">MRATTGGGLKLSLRALGGMLGEQWERDRRETLFLMGAILLAVLPQLPHLPWWTSAGFGILFLWRFGLVMSGRWLPRDSVRWVASIACGAAVFAHYGTLLGREPGVALLVLFLGLKLMEMRARRDLFVVIFLCFFLLLTSFFHSQSMLTAALAGVAVLALLTAMLTMQFGTREQPVARRFRTAGTILLQAAPIAILFFVLFPRVQGPLWGLPDDAHTGGTGLSESMSPGQISSLSRSDALAFRVLFDGDAPAPAQMYWRGPVFGEFDGRTWKPLARPSAPMPLASVQGDPVSTLRYTVTQEASNRPWLFALEAPVRVEGLPSGDALLMPDMLLMARSPVTQRLRYRLESQTDYRFGLNETPESLASWLRLPERSNPRTTELAQRWLAETPEGTGRAQALVQRVLAMFGAAPFRYTLQPPLLERDPVDGFLFGTQAGFCEHYASAFVVLMRAMQVPARVVTGYQGGERNPVDGYWIVRQADAHAWTEVWLEGRGWVRVDPTAAIAPDRIELGSRALRPAGELAGLDLPLLDSLRFNFEALGNAWSQWVLSYDRARQQRLLASLGLGLDWQSLIGLLAAGLAVLIGGVALLTLHPRAARDPVERAYAEFCQRLAAAGILREPHETSHRLLERAEDVLEPGEAERARSIVDLYNLLRYGAEAPARGERVRHLRTLVHAFKP</sequence>
<dbReference type="SUPFAM" id="SSF54001">
    <property type="entry name" value="Cysteine proteinases"/>
    <property type="match status" value="1"/>
</dbReference>
<accession>A0A7W8HHW0</accession>
<keyword evidence="3" id="KW-0378">Hydrolase</keyword>
<dbReference type="PANTHER" id="PTHR42736:SF1">
    <property type="entry name" value="PROTEIN-GLUTAMINE GAMMA-GLUTAMYLTRANSFERASE"/>
    <property type="match status" value="1"/>
</dbReference>
<dbReference type="GO" id="GO:0008233">
    <property type="term" value="F:peptidase activity"/>
    <property type="evidence" value="ECO:0007669"/>
    <property type="project" value="UniProtKB-KW"/>
</dbReference>
<keyword evidence="4" id="KW-1185">Reference proteome</keyword>
<protein>
    <submittedName>
        <fullName evidence="3">Transglutaminase-like putative cysteine protease</fullName>
    </submittedName>
</protein>
<dbReference type="Pfam" id="PF01841">
    <property type="entry name" value="Transglut_core"/>
    <property type="match status" value="1"/>
</dbReference>
<dbReference type="GO" id="GO:0006508">
    <property type="term" value="P:proteolysis"/>
    <property type="evidence" value="ECO:0007669"/>
    <property type="project" value="UniProtKB-KW"/>
</dbReference>
<keyword evidence="1" id="KW-0472">Membrane</keyword>
<keyword evidence="1" id="KW-0812">Transmembrane</keyword>
<dbReference type="Pfam" id="PF13559">
    <property type="entry name" value="DUF4129"/>
    <property type="match status" value="1"/>
</dbReference>
<feature type="transmembrane region" description="Helical" evidence="1">
    <location>
        <begin position="181"/>
        <end position="200"/>
    </location>
</feature>
<organism evidence="3 4">
    <name type="scientific">Quisquiliibacterium transsilvanicum</name>
    <dbReference type="NCBI Taxonomy" id="1549638"/>
    <lineage>
        <taxon>Bacteria</taxon>
        <taxon>Pseudomonadati</taxon>
        <taxon>Pseudomonadota</taxon>
        <taxon>Betaproteobacteria</taxon>
        <taxon>Burkholderiales</taxon>
        <taxon>Burkholderiaceae</taxon>
        <taxon>Quisquiliibacterium</taxon>
    </lineage>
</organism>
<dbReference type="Gene3D" id="3.10.620.30">
    <property type="match status" value="1"/>
</dbReference>
<dbReference type="EMBL" id="JACHGB010000004">
    <property type="protein sequence ID" value="MBB5272349.1"/>
    <property type="molecule type" value="Genomic_DNA"/>
</dbReference>
<dbReference type="Proteomes" id="UP000532440">
    <property type="component" value="Unassembled WGS sequence"/>
</dbReference>
<dbReference type="AlphaFoldDB" id="A0A7W8HHW0"/>
<keyword evidence="1" id="KW-1133">Transmembrane helix</keyword>
<feature type="transmembrane region" description="Helical" evidence="1">
    <location>
        <begin position="149"/>
        <end position="169"/>
    </location>
</feature>
<dbReference type="InterPro" id="IPR052901">
    <property type="entry name" value="Bact_TGase-like"/>
</dbReference>
<evidence type="ECO:0000313" key="3">
    <source>
        <dbReference type="EMBL" id="MBB5272349.1"/>
    </source>
</evidence>
<name>A0A7W8HHW0_9BURK</name>
<dbReference type="InterPro" id="IPR002931">
    <property type="entry name" value="Transglutaminase-like"/>
</dbReference>
<feature type="transmembrane region" description="Helical" evidence="1">
    <location>
        <begin position="125"/>
        <end position="143"/>
    </location>
</feature>
<proteinExistence type="predicted"/>
<feature type="transmembrane region" description="Helical" evidence="1">
    <location>
        <begin position="570"/>
        <end position="590"/>
    </location>
</feature>
<dbReference type="Pfam" id="PF11992">
    <property type="entry name" value="TgpA_N"/>
    <property type="match status" value="1"/>
</dbReference>
<gene>
    <name evidence="3" type="ORF">HNQ70_002363</name>
</gene>
<evidence type="ECO:0000259" key="2">
    <source>
        <dbReference type="SMART" id="SM00460"/>
    </source>
</evidence>
<feature type="transmembrane region" description="Helical" evidence="1">
    <location>
        <begin position="49"/>
        <end position="67"/>
    </location>
</feature>
<evidence type="ECO:0000256" key="1">
    <source>
        <dbReference type="SAM" id="Phobius"/>
    </source>
</evidence>
<dbReference type="InterPro" id="IPR038765">
    <property type="entry name" value="Papain-like_cys_pep_sf"/>
</dbReference>
<reference evidence="3 4" key="1">
    <citation type="submission" date="2020-08" db="EMBL/GenBank/DDBJ databases">
        <title>Genomic Encyclopedia of Type Strains, Phase IV (KMG-IV): sequencing the most valuable type-strain genomes for metagenomic binning, comparative biology and taxonomic classification.</title>
        <authorList>
            <person name="Goeker M."/>
        </authorList>
    </citation>
    <scope>NUCLEOTIDE SEQUENCE [LARGE SCALE GENOMIC DNA]</scope>
    <source>
        <strain evidence="3 4">DSM 29781</strain>
    </source>
</reference>
<feature type="domain" description="Transglutaminase-like" evidence="2">
    <location>
        <begin position="429"/>
        <end position="500"/>
    </location>
</feature>
<comment type="caution">
    <text evidence="3">The sequence shown here is derived from an EMBL/GenBank/DDBJ whole genome shotgun (WGS) entry which is preliminary data.</text>
</comment>
<dbReference type="PANTHER" id="PTHR42736">
    <property type="entry name" value="PROTEIN-GLUTAMINE GAMMA-GLUTAMYLTRANSFERASE"/>
    <property type="match status" value="1"/>
</dbReference>
<keyword evidence="3" id="KW-0645">Protease</keyword>
<dbReference type="RefSeq" id="WP_183967665.1">
    <property type="nucleotide sequence ID" value="NZ_BAABEW010000025.1"/>
</dbReference>
<evidence type="ECO:0000313" key="4">
    <source>
        <dbReference type="Proteomes" id="UP000532440"/>
    </source>
</evidence>
<dbReference type="InterPro" id="IPR021878">
    <property type="entry name" value="TgpA_N"/>
</dbReference>
<dbReference type="SMART" id="SM00460">
    <property type="entry name" value="TGc"/>
    <property type="match status" value="1"/>
</dbReference>